<dbReference type="InterPro" id="IPR036390">
    <property type="entry name" value="WH_DNA-bd_sf"/>
</dbReference>
<dbReference type="RefSeq" id="WP_120788433.1">
    <property type="nucleotide sequence ID" value="NZ_CP032624.1"/>
</dbReference>
<dbReference type="OrthoDB" id="9810372at2"/>
<protein>
    <submittedName>
        <fullName evidence="3">ROK family transcriptional regulator</fullName>
    </submittedName>
</protein>
<organism evidence="3 4">
    <name type="scientific">Gryllotalpicola protaetiae</name>
    <dbReference type="NCBI Taxonomy" id="2419771"/>
    <lineage>
        <taxon>Bacteria</taxon>
        <taxon>Bacillati</taxon>
        <taxon>Actinomycetota</taxon>
        <taxon>Actinomycetes</taxon>
        <taxon>Micrococcales</taxon>
        <taxon>Microbacteriaceae</taxon>
        <taxon>Gryllotalpicola</taxon>
    </lineage>
</organism>
<dbReference type="AlphaFoldDB" id="A0A387BP42"/>
<evidence type="ECO:0000256" key="2">
    <source>
        <dbReference type="SAM" id="MobiDB-lite"/>
    </source>
</evidence>
<evidence type="ECO:0000256" key="1">
    <source>
        <dbReference type="ARBA" id="ARBA00006479"/>
    </source>
</evidence>
<dbReference type="SUPFAM" id="SSF46785">
    <property type="entry name" value="Winged helix' DNA-binding domain"/>
    <property type="match status" value="1"/>
</dbReference>
<comment type="similarity">
    <text evidence="1">Belongs to the ROK (NagC/XylR) family.</text>
</comment>
<dbReference type="InterPro" id="IPR036388">
    <property type="entry name" value="WH-like_DNA-bd_sf"/>
</dbReference>
<evidence type="ECO:0000313" key="3">
    <source>
        <dbReference type="EMBL" id="AYG02899.1"/>
    </source>
</evidence>
<dbReference type="PANTHER" id="PTHR18964">
    <property type="entry name" value="ROK (REPRESSOR, ORF, KINASE) FAMILY"/>
    <property type="match status" value="1"/>
</dbReference>
<dbReference type="SUPFAM" id="SSF53067">
    <property type="entry name" value="Actin-like ATPase domain"/>
    <property type="match status" value="1"/>
</dbReference>
<proteinExistence type="inferred from homology"/>
<dbReference type="Pfam" id="PF00480">
    <property type="entry name" value="ROK"/>
    <property type="match status" value="1"/>
</dbReference>
<dbReference type="InterPro" id="IPR000600">
    <property type="entry name" value="ROK"/>
</dbReference>
<reference evidence="3 4" key="1">
    <citation type="submission" date="2018-09" db="EMBL/GenBank/DDBJ databases">
        <title>Genome sequencing of strain 2DFW10M-5.</title>
        <authorList>
            <person name="Heo J."/>
            <person name="Kim S.-J."/>
            <person name="Kwon S.-W."/>
        </authorList>
    </citation>
    <scope>NUCLEOTIDE SEQUENCE [LARGE SCALE GENOMIC DNA]</scope>
    <source>
        <strain evidence="3 4">2DFW10M-5</strain>
    </source>
</reference>
<feature type="region of interest" description="Disordered" evidence="2">
    <location>
        <begin position="1"/>
        <end position="28"/>
    </location>
</feature>
<dbReference type="Proteomes" id="UP000275069">
    <property type="component" value="Chromosome"/>
</dbReference>
<dbReference type="KEGG" id="gry:D7I44_04750"/>
<evidence type="ECO:0000313" key="4">
    <source>
        <dbReference type="Proteomes" id="UP000275069"/>
    </source>
</evidence>
<name>A0A387BP42_9MICO</name>
<dbReference type="Gene3D" id="1.10.10.10">
    <property type="entry name" value="Winged helix-like DNA-binding domain superfamily/Winged helix DNA-binding domain"/>
    <property type="match status" value="1"/>
</dbReference>
<dbReference type="PROSITE" id="PS01125">
    <property type="entry name" value="ROK"/>
    <property type="match status" value="1"/>
</dbReference>
<sequence length="385" mass="40249">MTQQVDHRRDARPALRPRQLAEKSLPEHNRRHNRALVLQHLFHGGALSRADLARESGLTRVTVGDLVAELQGEGIVHELGQRQGTRPGKPATLVEIDADAFHIAAIDLSPDDSFVGVVTNLRGEVLHRLEQPLAGATGETAVEKVLILVAGLVGAASSRLLGIGVGTPGIIDGDGVVVQAPNLGWYDLDLGARIRRAFDYPVHVGNDANAAALGIRTFDENAGDSLLVVRVEHGVGAGLVIGGTLVAGEQFAAGEIGHVVVDEEGEECVCGRRGCLEVIIATPHLKRRMAAAGDGRGEQVLTDAGRALGLALSPVISILNLNLVVLSGPAELIGGAFIDTTRQTIRARTMSAVSNGLELRTASGDEDLVLMGAAVLVLSAELGVS</sequence>
<dbReference type="PANTHER" id="PTHR18964:SF149">
    <property type="entry name" value="BIFUNCTIONAL UDP-N-ACETYLGLUCOSAMINE 2-EPIMERASE_N-ACETYLMANNOSAMINE KINASE"/>
    <property type="match status" value="1"/>
</dbReference>
<dbReference type="Gene3D" id="3.30.420.40">
    <property type="match status" value="2"/>
</dbReference>
<accession>A0A387BP42</accession>
<dbReference type="InterPro" id="IPR043129">
    <property type="entry name" value="ATPase_NBD"/>
</dbReference>
<dbReference type="EMBL" id="CP032624">
    <property type="protein sequence ID" value="AYG02899.1"/>
    <property type="molecule type" value="Genomic_DNA"/>
</dbReference>
<dbReference type="InterPro" id="IPR049874">
    <property type="entry name" value="ROK_cs"/>
</dbReference>
<keyword evidence="4" id="KW-1185">Reference proteome</keyword>
<gene>
    <name evidence="3" type="ORF">D7I44_04750</name>
</gene>